<keyword evidence="1" id="KW-0732">Signal</keyword>
<protein>
    <recommendedName>
        <fullName evidence="4">Bdellovibrio beta-sandwich domain-containing protein</fullName>
    </recommendedName>
</protein>
<gene>
    <name evidence="2" type="ORF">MNR06_11250</name>
</gene>
<dbReference type="RefSeq" id="WP_243536073.1">
    <property type="nucleotide sequence ID" value="NZ_CP093442.1"/>
</dbReference>
<feature type="signal peptide" evidence="1">
    <location>
        <begin position="1"/>
        <end position="21"/>
    </location>
</feature>
<evidence type="ECO:0000256" key="1">
    <source>
        <dbReference type="SAM" id="SignalP"/>
    </source>
</evidence>
<evidence type="ECO:0000313" key="2">
    <source>
        <dbReference type="EMBL" id="UOF00277.1"/>
    </source>
</evidence>
<keyword evidence="3" id="KW-1185">Reference proteome</keyword>
<sequence length="160" mass="17743">MRKYKSKILFLLMCCPFASLAAPVCVSNFKEFEQKKSGFPKAVQSMPTVFTIDSFVAKGGVRVRVVENKFKLEGSVDTLKGFYNDDAYVKSICSSGNLLVLTFENGKTQEVEINGNKAKIEGGTFTKSTPAEFAKLVNEVRRKKKLPMMPDVESVNPGVR</sequence>
<evidence type="ECO:0008006" key="4">
    <source>
        <dbReference type="Google" id="ProtNLM"/>
    </source>
</evidence>
<dbReference type="Proteomes" id="UP000830116">
    <property type="component" value="Chromosome"/>
</dbReference>
<proteinExistence type="predicted"/>
<evidence type="ECO:0000313" key="3">
    <source>
        <dbReference type="Proteomes" id="UP000830116"/>
    </source>
</evidence>
<organism evidence="2 3">
    <name type="scientific">Bdellovibrio reynosensis</name>
    <dbReference type="NCBI Taxonomy" id="2835041"/>
    <lineage>
        <taxon>Bacteria</taxon>
        <taxon>Pseudomonadati</taxon>
        <taxon>Bdellovibrionota</taxon>
        <taxon>Bdellovibrionia</taxon>
        <taxon>Bdellovibrionales</taxon>
        <taxon>Pseudobdellovibrionaceae</taxon>
        <taxon>Bdellovibrio</taxon>
    </lineage>
</organism>
<reference evidence="2" key="1">
    <citation type="submission" date="2022-03" db="EMBL/GenBank/DDBJ databases">
        <title>Genome Identification and Characterization of new species Bdellovibrio reynosense LBG001 sp. nov. from a Mexico soil sample.</title>
        <authorList>
            <person name="Camilli A."/>
            <person name="Ajao Y."/>
            <person name="Guo X."/>
        </authorList>
    </citation>
    <scope>NUCLEOTIDE SEQUENCE</scope>
    <source>
        <strain evidence="2">LBG001</strain>
    </source>
</reference>
<dbReference type="EMBL" id="CP093442">
    <property type="protein sequence ID" value="UOF00277.1"/>
    <property type="molecule type" value="Genomic_DNA"/>
</dbReference>
<accession>A0ABY4C5P8</accession>
<feature type="chain" id="PRO_5045306515" description="Bdellovibrio beta-sandwich domain-containing protein" evidence="1">
    <location>
        <begin position="22"/>
        <end position="160"/>
    </location>
</feature>
<name>A0ABY4C5P8_9BACT</name>